<keyword evidence="1" id="KW-0472">Membrane</keyword>
<sequence>MLDKYTILTVILTIIGFGIMIHYQNHQNDDVLWFLFIPLGIMILMRILLHRELKEKDKD</sequence>
<evidence type="ECO:0000313" key="2">
    <source>
        <dbReference type="EMBL" id="CAG7579972.1"/>
    </source>
</evidence>
<organism evidence="2">
    <name type="scientific">uncultured marine phage</name>
    <dbReference type="NCBI Taxonomy" id="707152"/>
    <lineage>
        <taxon>Viruses</taxon>
        <taxon>environmental samples</taxon>
    </lineage>
</organism>
<feature type="transmembrane region" description="Helical" evidence="1">
    <location>
        <begin position="31"/>
        <end position="49"/>
    </location>
</feature>
<evidence type="ECO:0000256" key="1">
    <source>
        <dbReference type="SAM" id="Phobius"/>
    </source>
</evidence>
<protein>
    <submittedName>
        <fullName evidence="2">Uncharacterized protein</fullName>
    </submittedName>
</protein>
<accession>A0A8D9C8H2</accession>
<proteinExistence type="predicted"/>
<name>A0A8D9C8H2_9VIRU</name>
<gene>
    <name evidence="2" type="ORF">SLAVMIC_00185</name>
</gene>
<keyword evidence="1" id="KW-0812">Transmembrane</keyword>
<feature type="transmembrane region" description="Helical" evidence="1">
    <location>
        <begin position="7"/>
        <end position="25"/>
    </location>
</feature>
<keyword evidence="1" id="KW-1133">Transmembrane helix</keyword>
<dbReference type="EMBL" id="OU342829">
    <property type="protein sequence ID" value="CAG7579972.1"/>
    <property type="molecule type" value="Genomic_DNA"/>
</dbReference>
<reference evidence="2" key="1">
    <citation type="submission" date="2021-06" db="EMBL/GenBank/DDBJ databases">
        <authorList>
            <person name="Gannon L."/>
            <person name="Redgwell R T."/>
            <person name="Michniewski S."/>
            <person name="Harrison D C."/>
            <person name="Millard A."/>
        </authorList>
    </citation>
    <scope>NUCLEOTIDE SEQUENCE</scope>
</reference>